<evidence type="ECO:0000256" key="1">
    <source>
        <dbReference type="SAM" id="MobiDB-lite"/>
    </source>
</evidence>
<name>A0AAV7W0W9_PLEWA</name>
<evidence type="ECO:0000313" key="3">
    <source>
        <dbReference type="Proteomes" id="UP001066276"/>
    </source>
</evidence>
<dbReference type="EMBL" id="JANPWB010000002">
    <property type="protein sequence ID" value="KAJ1207604.1"/>
    <property type="molecule type" value="Genomic_DNA"/>
</dbReference>
<proteinExistence type="predicted"/>
<protein>
    <submittedName>
        <fullName evidence="2">Uncharacterized protein</fullName>
    </submittedName>
</protein>
<dbReference type="Proteomes" id="UP001066276">
    <property type="component" value="Chromosome 1_2"/>
</dbReference>
<gene>
    <name evidence="2" type="ORF">NDU88_002994</name>
</gene>
<reference evidence="2" key="1">
    <citation type="journal article" date="2022" name="bioRxiv">
        <title>Sequencing and chromosome-scale assembly of the giantPleurodeles waltlgenome.</title>
        <authorList>
            <person name="Brown T."/>
            <person name="Elewa A."/>
            <person name="Iarovenko S."/>
            <person name="Subramanian E."/>
            <person name="Araus A.J."/>
            <person name="Petzold A."/>
            <person name="Susuki M."/>
            <person name="Suzuki K.-i.T."/>
            <person name="Hayashi T."/>
            <person name="Toyoda A."/>
            <person name="Oliveira C."/>
            <person name="Osipova E."/>
            <person name="Leigh N.D."/>
            <person name="Simon A."/>
            <person name="Yun M.H."/>
        </authorList>
    </citation>
    <scope>NUCLEOTIDE SEQUENCE</scope>
    <source>
        <strain evidence="2">20211129_DDA</strain>
        <tissue evidence="2">Liver</tissue>
    </source>
</reference>
<accession>A0AAV7W0W9</accession>
<organism evidence="2 3">
    <name type="scientific">Pleurodeles waltl</name>
    <name type="common">Iberian ribbed newt</name>
    <dbReference type="NCBI Taxonomy" id="8319"/>
    <lineage>
        <taxon>Eukaryota</taxon>
        <taxon>Metazoa</taxon>
        <taxon>Chordata</taxon>
        <taxon>Craniata</taxon>
        <taxon>Vertebrata</taxon>
        <taxon>Euteleostomi</taxon>
        <taxon>Amphibia</taxon>
        <taxon>Batrachia</taxon>
        <taxon>Caudata</taxon>
        <taxon>Salamandroidea</taxon>
        <taxon>Salamandridae</taxon>
        <taxon>Pleurodelinae</taxon>
        <taxon>Pleurodeles</taxon>
    </lineage>
</organism>
<dbReference type="AlphaFoldDB" id="A0AAV7W0W9"/>
<comment type="caution">
    <text evidence="2">The sequence shown here is derived from an EMBL/GenBank/DDBJ whole genome shotgun (WGS) entry which is preliminary data.</text>
</comment>
<evidence type="ECO:0000313" key="2">
    <source>
        <dbReference type="EMBL" id="KAJ1207604.1"/>
    </source>
</evidence>
<sequence>MTEETRDDKARPPRGCLPKRADPMRSLELERWLEDQAGELGEQTFKEGSDVSAFFVFRYAKETDIVPLTPVLKVCDLSS</sequence>
<keyword evidence="3" id="KW-1185">Reference proteome</keyword>
<feature type="region of interest" description="Disordered" evidence="1">
    <location>
        <begin position="1"/>
        <end position="21"/>
    </location>
</feature>
<feature type="compositionally biased region" description="Basic and acidic residues" evidence="1">
    <location>
        <begin position="1"/>
        <end position="11"/>
    </location>
</feature>